<gene>
    <name evidence="1" type="ORF">C7S18_12140</name>
</gene>
<evidence type="ECO:0000313" key="2">
    <source>
        <dbReference type="Proteomes" id="UP000241074"/>
    </source>
</evidence>
<accession>A0A2P1PSU9</accession>
<reference evidence="1 2" key="1">
    <citation type="submission" date="2018-03" db="EMBL/GenBank/DDBJ databases">
        <title>Ahniella affigens gen. nov., sp. nov., a gammaproteobacterium isolated from sandy soil near a stream.</title>
        <authorList>
            <person name="Ko Y."/>
            <person name="Kim J.-H."/>
        </authorList>
    </citation>
    <scope>NUCLEOTIDE SEQUENCE [LARGE SCALE GENOMIC DNA]</scope>
    <source>
        <strain evidence="1 2">D13</strain>
    </source>
</reference>
<dbReference type="AlphaFoldDB" id="A0A2P1PSU9"/>
<reference evidence="1 2" key="2">
    <citation type="submission" date="2018-03" db="EMBL/GenBank/DDBJ databases">
        <authorList>
            <person name="Keele B.F."/>
        </authorList>
    </citation>
    <scope>NUCLEOTIDE SEQUENCE [LARGE SCALE GENOMIC DNA]</scope>
    <source>
        <strain evidence="1 2">D13</strain>
    </source>
</reference>
<dbReference type="KEGG" id="xba:C7S18_12140"/>
<dbReference type="Proteomes" id="UP000241074">
    <property type="component" value="Chromosome"/>
</dbReference>
<dbReference type="RefSeq" id="WP_106891821.1">
    <property type="nucleotide sequence ID" value="NZ_CP027860.1"/>
</dbReference>
<organism evidence="1 2">
    <name type="scientific">Ahniella affigens</name>
    <dbReference type="NCBI Taxonomy" id="2021234"/>
    <lineage>
        <taxon>Bacteria</taxon>
        <taxon>Pseudomonadati</taxon>
        <taxon>Pseudomonadota</taxon>
        <taxon>Gammaproteobacteria</taxon>
        <taxon>Lysobacterales</taxon>
        <taxon>Rhodanobacteraceae</taxon>
        <taxon>Ahniella</taxon>
    </lineage>
</organism>
<keyword evidence="2" id="KW-1185">Reference proteome</keyword>
<proteinExistence type="predicted"/>
<dbReference type="EMBL" id="CP027860">
    <property type="protein sequence ID" value="AVP97901.1"/>
    <property type="molecule type" value="Genomic_DNA"/>
</dbReference>
<protein>
    <submittedName>
        <fullName evidence="1">Uncharacterized protein</fullName>
    </submittedName>
</protein>
<sequence length="106" mass="12072">MAQLLKKVTTFTRPLEVQIPNDSGKPDLYKFKVTYRLGVRKHDPTMNDDDYVRMLVVKIEGIDDAENDEDAIETAACHDCVRPAIVTDYFDAVKQDPVGKNSRKSR</sequence>
<evidence type="ECO:0000313" key="1">
    <source>
        <dbReference type="EMBL" id="AVP97901.1"/>
    </source>
</evidence>
<name>A0A2P1PSU9_9GAMM</name>